<reference evidence="1" key="1">
    <citation type="journal article" date="2019" name="Sci. Rep.">
        <title>Draft genome of Tanacetum cinerariifolium, the natural source of mosquito coil.</title>
        <authorList>
            <person name="Yamashiro T."/>
            <person name="Shiraishi A."/>
            <person name="Satake H."/>
            <person name="Nakayama K."/>
        </authorList>
    </citation>
    <scope>NUCLEOTIDE SEQUENCE</scope>
</reference>
<evidence type="ECO:0000313" key="1">
    <source>
        <dbReference type="EMBL" id="GEZ11212.1"/>
    </source>
</evidence>
<protein>
    <recommendedName>
        <fullName evidence="2">Copia protein</fullName>
    </recommendedName>
</protein>
<gene>
    <name evidence="1" type="ORF">Tci_483185</name>
</gene>
<dbReference type="AlphaFoldDB" id="A0A699I9I2"/>
<accession>A0A699I9I2</accession>
<dbReference type="PANTHER" id="PTHR11439">
    <property type="entry name" value="GAG-POL-RELATED RETROTRANSPOSON"/>
    <property type="match status" value="1"/>
</dbReference>
<dbReference type="PANTHER" id="PTHR11439:SF486">
    <property type="entry name" value="RLK (RECEPTOR-LIKE KINASE) PROTEIN, PUTATIVE-RELATED"/>
    <property type="match status" value="1"/>
</dbReference>
<proteinExistence type="predicted"/>
<dbReference type="EMBL" id="BKCJ010242051">
    <property type="protein sequence ID" value="GEZ11212.1"/>
    <property type="molecule type" value="Genomic_DNA"/>
</dbReference>
<comment type="caution">
    <text evidence="1">The sequence shown here is derived from an EMBL/GenBank/DDBJ whole genome shotgun (WGS) entry which is preliminary data.</text>
</comment>
<name>A0A699I9I2_TANCI</name>
<evidence type="ECO:0008006" key="2">
    <source>
        <dbReference type="Google" id="ProtNLM"/>
    </source>
</evidence>
<organism evidence="1">
    <name type="scientific">Tanacetum cinerariifolium</name>
    <name type="common">Dalmatian daisy</name>
    <name type="synonym">Chrysanthemum cinerariifolium</name>
    <dbReference type="NCBI Taxonomy" id="118510"/>
    <lineage>
        <taxon>Eukaryota</taxon>
        <taxon>Viridiplantae</taxon>
        <taxon>Streptophyta</taxon>
        <taxon>Embryophyta</taxon>
        <taxon>Tracheophyta</taxon>
        <taxon>Spermatophyta</taxon>
        <taxon>Magnoliopsida</taxon>
        <taxon>eudicotyledons</taxon>
        <taxon>Gunneridae</taxon>
        <taxon>Pentapetalae</taxon>
        <taxon>asterids</taxon>
        <taxon>campanulids</taxon>
        <taxon>Asterales</taxon>
        <taxon>Asteraceae</taxon>
        <taxon>Asteroideae</taxon>
        <taxon>Anthemideae</taxon>
        <taxon>Anthemidinae</taxon>
        <taxon>Tanacetum</taxon>
    </lineage>
</organism>
<sequence>MEDEIFYNQSKYIKELLKKFGLEDSKPTKTPMSTEIKLTKNDEADLVDSSKYQENPKTTHLKDVKRIFRYVRGTTHLGVWYPKGTRVETIVYADSDHAGKYVDRKSTSGVCMLMGCCLTSWDIYRTLENMYVHEERTIDPSFYNNLSEDLVAKFTAIGFDCLLSLYEQICSVFIFKFYKTLHLDRDQKNHLLIQFTINNHRFNISLAQYVELTSLPNQGICIYSDSWGLDELEKILEQIKPYNSRLLAIDDIRNLMHRRTIHEKVDK</sequence>